<dbReference type="SUPFAM" id="SSF81333">
    <property type="entry name" value="F1F0 ATP synthase subunit C"/>
    <property type="match status" value="1"/>
</dbReference>
<dbReference type="InterPro" id="IPR000245">
    <property type="entry name" value="ATPase_proteolipid_csu"/>
</dbReference>
<feature type="transmembrane region" description="Helical" evidence="8">
    <location>
        <begin position="6"/>
        <end position="25"/>
    </location>
</feature>
<dbReference type="CDD" id="cd18120">
    <property type="entry name" value="ATP-synt_Vo_Ao_c"/>
    <property type="match status" value="1"/>
</dbReference>
<gene>
    <name evidence="10" type="ORF">TSYNT_7245</name>
</gene>
<dbReference type="InterPro" id="IPR002379">
    <property type="entry name" value="ATPase_proteolipid_c-like_dom"/>
</dbReference>
<evidence type="ECO:0000313" key="10">
    <source>
        <dbReference type="EMBL" id="GAQ25227.1"/>
    </source>
</evidence>
<evidence type="ECO:0000256" key="8">
    <source>
        <dbReference type="RuleBase" id="RU363060"/>
    </source>
</evidence>
<keyword evidence="7 8" id="KW-0472">Membrane</keyword>
<evidence type="ECO:0000256" key="3">
    <source>
        <dbReference type="ARBA" id="ARBA00022448"/>
    </source>
</evidence>
<dbReference type="Pfam" id="PF00137">
    <property type="entry name" value="ATP-synt_C"/>
    <property type="match status" value="1"/>
</dbReference>
<dbReference type="OrthoDB" id="5771683at2"/>
<feature type="transmembrane region" description="Helical" evidence="8">
    <location>
        <begin position="73"/>
        <end position="94"/>
    </location>
</feature>
<keyword evidence="5 8" id="KW-1133">Transmembrane helix</keyword>
<keyword evidence="4 8" id="KW-0812">Transmembrane</keyword>
<feature type="transmembrane region" description="Helical" evidence="8">
    <location>
        <begin position="37"/>
        <end position="61"/>
    </location>
</feature>
<keyword evidence="6 8" id="KW-0406">Ion transport</keyword>
<feature type="domain" description="V-ATPase proteolipid subunit C-like" evidence="9">
    <location>
        <begin position="76"/>
        <end position="135"/>
    </location>
</feature>
<evidence type="ECO:0000256" key="6">
    <source>
        <dbReference type="ARBA" id="ARBA00023065"/>
    </source>
</evidence>
<dbReference type="RefSeq" id="WP_059032630.1">
    <property type="nucleotide sequence ID" value="NZ_BSDN01000002.1"/>
</dbReference>
<dbReference type="Gene3D" id="1.20.120.610">
    <property type="entry name" value="lithium bound rotor ring of v- atpase"/>
    <property type="match status" value="1"/>
</dbReference>
<sequence>MYIILFIAMAISLITLTTGFVIYFMKDEVRAKRFKKLSKYSTAVYAGLIATFLFFMIPSFASAASAADSSSGLGFIAAALATGLATLGAGYAVGAVGSSALGAVSEDPNVLGKTLIFVGLAEGIAIYGLIVSIMILGRL</sequence>
<accession>A0A0U9HGH4</accession>
<evidence type="ECO:0000256" key="2">
    <source>
        <dbReference type="ARBA" id="ARBA00007296"/>
    </source>
</evidence>
<dbReference type="GO" id="GO:0033179">
    <property type="term" value="C:proton-transporting V-type ATPase, V0 domain"/>
    <property type="evidence" value="ECO:0007669"/>
    <property type="project" value="InterPro"/>
</dbReference>
<dbReference type="PRINTS" id="PR00122">
    <property type="entry name" value="VACATPASE"/>
</dbReference>
<dbReference type="InterPro" id="IPR035921">
    <property type="entry name" value="F/V-ATP_Csub_sf"/>
</dbReference>
<evidence type="ECO:0000256" key="1">
    <source>
        <dbReference type="ARBA" id="ARBA00004141"/>
    </source>
</evidence>
<evidence type="ECO:0000259" key="9">
    <source>
        <dbReference type="Pfam" id="PF00137"/>
    </source>
</evidence>
<keyword evidence="3 8" id="KW-0813">Transport</keyword>
<dbReference type="STRING" id="224999.GCA_001485475_01242"/>
<evidence type="ECO:0000256" key="4">
    <source>
        <dbReference type="ARBA" id="ARBA00022692"/>
    </source>
</evidence>
<proteinExistence type="inferred from homology"/>
<comment type="similarity">
    <text evidence="2 8">Belongs to the V-ATPase proteolipid subunit family.</text>
</comment>
<evidence type="ECO:0000256" key="7">
    <source>
        <dbReference type="ARBA" id="ARBA00023136"/>
    </source>
</evidence>
<protein>
    <submittedName>
        <fullName evidence="10">V/A-type H+-transporting ATPase subunit K</fullName>
    </submittedName>
</protein>
<dbReference type="AlphaFoldDB" id="A0A0U9HGH4"/>
<dbReference type="GO" id="GO:0046961">
    <property type="term" value="F:proton-transporting ATPase activity, rotational mechanism"/>
    <property type="evidence" value="ECO:0007669"/>
    <property type="project" value="InterPro"/>
</dbReference>
<evidence type="ECO:0000256" key="5">
    <source>
        <dbReference type="ARBA" id="ARBA00022989"/>
    </source>
</evidence>
<evidence type="ECO:0000313" key="11">
    <source>
        <dbReference type="Proteomes" id="UP000062160"/>
    </source>
</evidence>
<name>A0A0U9HGH4_9FIRM</name>
<organism evidence="10">
    <name type="scientific">Tepidanaerobacter syntrophicus</name>
    <dbReference type="NCBI Taxonomy" id="224999"/>
    <lineage>
        <taxon>Bacteria</taxon>
        <taxon>Bacillati</taxon>
        <taxon>Bacillota</taxon>
        <taxon>Clostridia</taxon>
        <taxon>Thermosediminibacterales</taxon>
        <taxon>Tepidanaerobacteraceae</taxon>
        <taxon>Tepidanaerobacter</taxon>
    </lineage>
</organism>
<comment type="subcellular location">
    <subcellularLocation>
        <location evidence="1">Membrane</location>
        <topology evidence="1">Multi-pass membrane protein</topology>
    </subcellularLocation>
</comment>
<reference evidence="10" key="1">
    <citation type="journal article" date="2016" name="Genome Announc.">
        <title>Draft Genome Sequence of the Syntrophic Lactate-Degrading Bacterium Tepidanaerobacter syntrophicus JLT.</title>
        <authorList>
            <person name="Matsuura N."/>
            <person name="Ohashi A."/>
            <person name="Tourlousse D.M."/>
            <person name="Sekiguchi Y."/>
        </authorList>
    </citation>
    <scope>NUCLEOTIDE SEQUENCE [LARGE SCALE GENOMIC DNA]</scope>
    <source>
        <strain evidence="10">JL</strain>
    </source>
</reference>
<feature type="transmembrane region" description="Helical" evidence="8">
    <location>
        <begin position="115"/>
        <end position="136"/>
    </location>
</feature>
<keyword evidence="11" id="KW-1185">Reference proteome</keyword>
<dbReference type="Proteomes" id="UP000062160">
    <property type="component" value="Unassembled WGS sequence"/>
</dbReference>
<dbReference type="EMBL" id="DF977001">
    <property type="protein sequence ID" value="GAQ25227.1"/>
    <property type="molecule type" value="Genomic_DNA"/>
</dbReference>